<keyword evidence="3" id="KW-1185">Reference proteome</keyword>
<feature type="transmembrane region" description="Helical" evidence="1">
    <location>
        <begin position="43"/>
        <end position="61"/>
    </location>
</feature>
<feature type="transmembrane region" description="Helical" evidence="1">
    <location>
        <begin position="82"/>
        <end position="100"/>
    </location>
</feature>
<evidence type="ECO:0008006" key="4">
    <source>
        <dbReference type="Google" id="ProtNLM"/>
    </source>
</evidence>
<evidence type="ECO:0000256" key="1">
    <source>
        <dbReference type="SAM" id="Phobius"/>
    </source>
</evidence>
<proteinExistence type="predicted"/>
<keyword evidence="1" id="KW-0472">Membrane</keyword>
<reference evidence="2 3" key="1">
    <citation type="submission" date="2022-10" db="EMBL/GenBank/DDBJ databases">
        <title>Sinirhodobacter sp. nov., isolated from ocean surface sediments.</title>
        <authorList>
            <person name="He W."/>
            <person name="Wang L."/>
            <person name="Zhang D.-F."/>
        </authorList>
    </citation>
    <scope>NUCLEOTIDE SEQUENCE [LARGE SCALE GENOMIC DNA]</scope>
    <source>
        <strain evidence="2 3">WL0115</strain>
    </source>
</reference>
<sequence length="151" mass="15923">MSKVIHPIAGAVALLMIASFWLSTVVVELSGRAATIATVKSMIPWGFSVLIPALIVAAISGRSLAKKRGGPILARKQKRMPFIAANGILILVPSAFYLSFKAQAGDMDVGFYLVQALELIAGAINITLLGLNTADGLRLSGKLRRPPVSRG</sequence>
<name>A0ABT3A2L0_9RHOB</name>
<comment type="caution">
    <text evidence="2">The sequence shown here is derived from an EMBL/GenBank/DDBJ whole genome shotgun (WGS) entry which is preliminary data.</text>
</comment>
<keyword evidence="1" id="KW-0812">Transmembrane</keyword>
<dbReference type="Proteomes" id="UP001526166">
    <property type="component" value="Unassembled WGS sequence"/>
</dbReference>
<feature type="transmembrane region" description="Helical" evidence="1">
    <location>
        <begin position="112"/>
        <end position="134"/>
    </location>
</feature>
<keyword evidence="1" id="KW-1133">Transmembrane helix</keyword>
<evidence type="ECO:0000313" key="3">
    <source>
        <dbReference type="Proteomes" id="UP001526166"/>
    </source>
</evidence>
<organism evidence="2 3">
    <name type="scientific">Sedimentimonas flavescens</name>
    <dbReference type="NCBI Taxonomy" id="2851012"/>
    <lineage>
        <taxon>Bacteria</taxon>
        <taxon>Pseudomonadati</taxon>
        <taxon>Pseudomonadota</taxon>
        <taxon>Alphaproteobacteria</taxon>
        <taxon>Rhodobacterales</taxon>
        <taxon>Rhodobacter group</taxon>
        <taxon>Sedimentimonas</taxon>
    </lineage>
</organism>
<accession>A0ABT3A2L0</accession>
<evidence type="ECO:0000313" key="2">
    <source>
        <dbReference type="EMBL" id="MCV2880238.1"/>
    </source>
</evidence>
<dbReference type="EMBL" id="JAOWKW010000016">
    <property type="protein sequence ID" value="MCV2880238.1"/>
    <property type="molecule type" value="Genomic_DNA"/>
</dbReference>
<dbReference type="RefSeq" id="WP_263848576.1">
    <property type="nucleotide sequence ID" value="NZ_JAOWKW010000016.1"/>
</dbReference>
<protein>
    <recommendedName>
        <fullName evidence="4">Transmembrane protein</fullName>
    </recommendedName>
</protein>
<gene>
    <name evidence="2" type="ORF">OE699_15450</name>
</gene>